<protein>
    <submittedName>
        <fullName evidence="1">Uncharacterized protein</fullName>
    </submittedName>
</protein>
<dbReference type="Proteomes" id="UP000197424">
    <property type="component" value="Chromosome"/>
</dbReference>
<proteinExistence type="predicted"/>
<evidence type="ECO:0000313" key="1">
    <source>
        <dbReference type="EMBL" id="ASJ23588.1"/>
    </source>
</evidence>
<sequence length="40" mass="4203">MCVFAGGRMYLLHPGQAMISGHSCPRGFCCLTLTGDAAND</sequence>
<name>A0A248LFL2_9NEIS</name>
<organism evidence="1 2">
    <name type="scientific">Laribacter hongkongensis</name>
    <dbReference type="NCBI Taxonomy" id="168471"/>
    <lineage>
        <taxon>Bacteria</taxon>
        <taxon>Pseudomonadati</taxon>
        <taxon>Pseudomonadota</taxon>
        <taxon>Betaproteobacteria</taxon>
        <taxon>Neisseriales</taxon>
        <taxon>Aquaspirillaceae</taxon>
        <taxon>Laribacter</taxon>
    </lineage>
</organism>
<dbReference type="EMBL" id="CP022115">
    <property type="protein sequence ID" value="ASJ23588.1"/>
    <property type="molecule type" value="Genomic_DNA"/>
</dbReference>
<gene>
    <name evidence="1" type="ORF">LHGZ1_0757</name>
</gene>
<dbReference type="AlphaFoldDB" id="A0A248LFL2"/>
<reference evidence="2" key="1">
    <citation type="submission" date="2017-06" db="EMBL/GenBank/DDBJ databases">
        <title>Whole genome sequence of Laribacter hongkongensis LHGZ1.</title>
        <authorList>
            <person name="Chen D."/>
            <person name="Wu H."/>
            <person name="Chen J."/>
        </authorList>
    </citation>
    <scope>NUCLEOTIDE SEQUENCE [LARGE SCALE GENOMIC DNA]</scope>
    <source>
        <strain evidence="2">LHGZ1</strain>
    </source>
</reference>
<accession>A0A248LFL2</accession>
<evidence type="ECO:0000313" key="2">
    <source>
        <dbReference type="Proteomes" id="UP000197424"/>
    </source>
</evidence>